<protein>
    <recommendedName>
        <fullName evidence="2">Gfo/Idh/MocA-like oxidoreductase C-terminal domain-containing protein</fullName>
    </recommendedName>
</protein>
<reference evidence="1" key="1">
    <citation type="journal article" date="2014" name="Front. Microbiol.">
        <title>High frequency of phylogenetically diverse reductive dehalogenase-homologous genes in deep subseafloor sedimentary metagenomes.</title>
        <authorList>
            <person name="Kawai M."/>
            <person name="Futagami T."/>
            <person name="Toyoda A."/>
            <person name="Takaki Y."/>
            <person name="Nishi S."/>
            <person name="Hori S."/>
            <person name="Arai W."/>
            <person name="Tsubouchi T."/>
            <person name="Morono Y."/>
            <person name="Uchiyama I."/>
            <person name="Ito T."/>
            <person name="Fujiyama A."/>
            <person name="Inagaki F."/>
            <person name="Takami H."/>
        </authorList>
    </citation>
    <scope>NUCLEOTIDE SEQUENCE</scope>
    <source>
        <strain evidence="1">Expedition CK06-06</strain>
    </source>
</reference>
<dbReference type="Gene3D" id="3.40.50.720">
    <property type="entry name" value="NAD(P)-binding Rossmann-like Domain"/>
    <property type="match status" value="1"/>
</dbReference>
<accession>X1EZ52</accession>
<evidence type="ECO:0008006" key="2">
    <source>
        <dbReference type="Google" id="ProtNLM"/>
    </source>
</evidence>
<dbReference type="PANTHER" id="PTHR43377">
    <property type="entry name" value="BILIVERDIN REDUCTASE A"/>
    <property type="match status" value="1"/>
</dbReference>
<dbReference type="SUPFAM" id="SSF55347">
    <property type="entry name" value="Glyceraldehyde-3-phosphate dehydrogenase-like, C-terminal domain"/>
    <property type="match status" value="1"/>
</dbReference>
<dbReference type="SUPFAM" id="SSF51735">
    <property type="entry name" value="NAD(P)-binding Rossmann-fold domains"/>
    <property type="match status" value="1"/>
</dbReference>
<proteinExistence type="predicted"/>
<dbReference type="EMBL" id="BARU01001944">
    <property type="protein sequence ID" value="GAH22439.1"/>
    <property type="molecule type" value="Genomic_DNA"/>
</dbReference>
<organism evidence="1">
    <name type="scientific">marine sediment metagenome</name>
    <dbReference type="NCBI Taxonomy" id="412755"/>
    <lineage>
        <taxon>unclassified sequences</taxon>
        <taxon>metagenomes</taxon>
        <taxon>ecological metagenomes</taxon>
    </lineage>
</organism>
<dbReference type="InterPro" id="IPR036291">
    <property type="entry name" value="NAD(P)-bd_dom_sf"/>
</dbReference>
<dbReference type="Gene3D" id="3.30.360.10">
    <property type="entry name" value="Dihydrodipicolinate Reductase, domain 2"/>
    <property type="match status" value="1"/>
</dbReference>
<feature type="non-terminal residue" evidence="1">
    <location>
        <position position="1"/>
    </location>
</feature>
<name>X1EZ52_9ZZZZ</name>
<dbReference type="AlphaFoldDB" id="X1EZ52"/>
<comment type="caution">
    <text evidence="1">The sequence shown here is derived from an EMBL/GenBank/DDBJ whole genome shotgun (WGS) entry which is preliminary data.</text>
</comment>
<dbReference type="InterPro" id="IPR051450">
    <property type="entry name" value="Gfo/Idh/MocA_Oxidoreductases"/>
</dbReference>
<evidence type="ECO:0000313" key="1">
    <source>
        <dbReference type="EMBL" id="GAH22439.1"/>
    </source>
</evidence>
<dbReference type="PANTHER" id="PTHR43377:SF1">
    <property type="entry name" value="BILIVERDIN REDUCTASE A"/>
    <property type="match status" value="1"/>
</dbReference>
<gene>
    <name evidence="1" type="ORF">S03H2_04803</name>
</gene>
<sequence length="255" mass="29056">YAIVAVTGTQLGNVTRALIKYGIKNILLEKPGGLDNTDIKSVSESAEKSNTNVLLGYNRRFYASVLKAKEIIEEDGGVNSYYFEFTEWPHTIVPLKKDPEVKKRWVLHNSTHVIDLAFYLGGEPEEIHSYSRGGFDWHPNGTIFTGAGISKSGALFSYHSNWDAPGRWGVEILTKKHRLIFRPLEKLKIQKLKSVAIEEIKIDDQLDIKFKPGLYRQLKAFLEGDTNNFINIHQHASRLEIFDRICKGGNFYEKK</sequence>